<dbReference type="OrthoDB" id="9807331at2"/>
<evidence type="ECO:0000256" key="1">
    <source>
        <dbReference type="ARBA" id="ARBA00003726"/>
    </source>
</evidence>
<dbReference type="EMBL" id="SMAL01000003">
    <property type="protein sequence ID" value="TCT15507.1"/>
    <property type="molecule type" value="Genomic_DNA"/>
</dbReference>
<dbReference type="UniPathway" id="UPA00053">
    <property type="reaction ID" value="UER00084"/>
</dbReference>
<evidence type="ECO:0000256" key="8">
    <source>
        <dbReference type="PIRNR" id="PIRNR001361"/>
    </source>
</evidence>
<dbReference type="AlphaFoldDB" id="A0A4R3MRU2"/>
<dbReference type="Pfam" id="PF00793">
    <property type="entry name" value="DAHP_synth_1"/>
    <property type="match status" value="1"/>
</dbReference>
<dbReference type="Proteomes" id="UP000294902">
    <property type="component" value="Unassembled WGS sequence"/>
</dbReference>
<reference evidence="10 11" key="1">
    <citation type="submission" date="2019-03" db="EMBL/GenBank/DDBJ databases">
        <title>Genomic Encyclopedia of Type Strains, Phase IV (KMG-IV): sequencing the most valuable type-strain genomes for metagenomic binning, comparative biology and taxonomic classification.</title>
        <authorList>
            <person name="Goeker M."/>
        </authorList>
    </citation>
    <scope>NUCLEOTIDE SEQUENCE [LARGE SCALE GENOMIC DNA]</scope>
    <source>
        <strain evidence="10 11">DSM 24629</strain>
    </source>
</reference>
<keyword evidence="6 8" id="KW-0057">Aromatic amino acid biosynthesis</keyword>
<dbReference type="EC" id="2.5.1.54" evidence="8"/>
<evidence type="ECO:0000256" key="5">
    <source>
        <dbReference type="ARBA" id="ARBA00022679"/>
    </source>
</evidence>
<organism evidence="10 11">
    <name type="scientific">Natranaerovirga pectinivora</name>
    <dbReference type="NCBI Taxonomy" id="682400"/>
    <lineage>
        <taxon>Bacteria</taxon>
        <taxon>Bacillati</taxon>
        <taxon>Bacillota</taxon>
        <taxon>Clostridia</taxon>
        <taxon>Lachnospirales</taxon>
        <taxon>Natranaerovirgaceae</taxon>
        <taxon>Natranaerovirga</taxon>
    </lineage>
</organism>
<evidence type="ECO:0000313" key="10">
    <source>
        <dbReference type="EMBL" id="TCT15507.1"/>
    </source>
</evidence>
<proteinExistence type="inferred from homology"/>
<comment type="pathway">
    <text evidence="2 8">Metabolic intermediate biosynthesis; chorismate biosynthesis; chorismate from D-erythrose 4-phosphate and phosphoenolpyruvate: step 1/7.</text>
</comment>
<keyword evidence="11" id="KW-1185">Reference proteome</keyword>
<dbReference type="InterPro" id="IPR013785">
    <property type="entry name" value="Aldolase_TIM"/>
</dbReference>
<comment type="caution">
    <text evidence="10">The sequence shown here is derived from an EMBL/GenBank/DDBJ whole genome shotgun (WGS) entry which is preliminary data.</text>
</comment>
<dbReference type="NCBIfam" id="NF009395">
    <property type="entry name" value="PRK12755.1"/>
    <property type="match status" value="1"/>
</dbReference>
<evidence type="ECO:0000256" key="2">
    <source>
        <dbReference type="ARBA" id="ARBA00004688"/>
    </source>
</evidence>
<evidence type="ECO:0000256" key="6">
    <source>
        <dbReference type="ARBA" id="ARBA00023141"/>
    </source>
</evidence>
<sequence>MSFQYIQQLPEPYVIKNNIPVPAELQKLKIQRDEEIRKVFTGESDKFILIIGPCSSDNEDSVCDYISKLSAIQEKVSDKILMIPRVYTNKPRTTGEGYKGMVHQPDPSGKSNMLEGIKAIRNMHIRAGMESGLTTADEMLYPENYAYLDDLLSYVAVGARSVENQQHRLTASGIDIPVGMKNPTSGDVNVMFNSIKAAQIDHTYIYRGHEVETSGNPLAHAILRGAVDHYGRSLPNYHFEDLKYVIDLYAKMNLHNPAIIIDTNHANSNKQYQEQPRIALEVVRNRNYDSTFKKAIKGLMIESYLVGGRQEVNEGVYGKSITDPCIGWDVTEKMIYDIADKL</sequence>
<dbReference type="GO" id="GO:0008652">
    <property type="term" value="P:amino acid biosynthetic process"/>
    <property type="evidence" value="ECO:0007669"/>
    <property type="project" value="UniProtKB-KW"/>
</dbReference>
<feature type="domain" description="DAHP synthetase I/KDSA" evidence="9">
    <location>
        <begin position="34"/>
        <end position="333"/>
    </location>
</feature>
<dbReference type="GO" id="GO:0005737">
    <property type="term" value="C:cytoplasm"/>
    <property type="evidence" value="ECO:0007669"/>
    <property type="project" value="TreeGrafter"/>
</dbReference>
<dbReference type="PANTHER" id="PTHR21225:SF12">
    <property type="entry name" value="PHOSPHO-2-DEHYDRO-3-DEOXYHEPTONATE ALDOLASE, TYROSINE-INHIBITED"/>
    <property type="match status" value="1"/>
</dbReference>
<gene>
    <name evidence="10" type="ORF">EDC18_103212</name>
</gene>
<dbReference type="GO" id="GO:0009073">
    <property type="term" value="P:aromatic amino acid family biosynthetic process"/>
    <property type="evidence" value="ECO:0007669"/>
    <property type="project" value="UniProtKB-KW"/>
</dbReference>
<evidence type="ECO:0000256" key="7">
    <source>
        <dbReference type="ARBA" id="ARBA00047508"/>
    </source>
</evidence>
<dbReference type="PANTHER" id="PTHR21225">
    <property type="entry name" value="PHOSPHO-2-DEHYDRO-3-DEOXYHEPTONATE ALDOLASE DAHP SYNTHETASE"/>
    <property type="match status" value="1"/>
</dbReference>
<comment type="catalytic activity">
    <reaction evidence="7 8">
        <text>D-erythrose 4-phosphate + phosphoenolpyruvate + H2O = 7-phospho-2-dehydro-3-deoxy-D-arabino-heptonate + phosphate</text>
        <dbReference type="Rhea" id="RHEA:14717"/>
        <dbReference type="ChEBI" id="CHEBI:15377"/>
        <dbReference type="ChEBI" id="CHEBI:16897"/>
        <dbReference type="ChEBI" id="CHEBI:43474"/>
        <dbReference type="ChEBI" id="CHEBI:58394"/>
        <dbReference type="ChEBI" id="CHEBI:58702"/>
        <dbReference type="EC" id="2.5.1.54"/>
    </reaction>
</comment>
<dbReference type="SUPFAM" id="SSF51569">
    <property type="entry name" value="Aldolase"/>
    <property type="match status" value="1"/>
</dbReference>
<dbReference type="NCBIfam" id="TIGR00034">
    <property type="entry name" value="aroFGH"/>
    <property type="match status" value="1"/>
</dbReference>
<dbReference type="Gene3D" id="3.20.20.70">
    <property type="entry name" value="Aldolase class I"/>
    <property type="match status" value="1"/>
</dbReference>
<dbReference type="InterPro" id="IPR006218">
    <property type="entry name" value="DAHP1/KDSA"/>
</dbReference>
<comment type="function">
    <text evidence="1 8">Stereospecific condensation of phosphoenolpyruvate (PEP) and D-erythrose-4-phosphate (E4P) giving rise to 3-deoxy-D-arabino-heptulosonate-7-phosphate (DAHP).</text>
</comment>
<dbReference type="GO" id="GO:0003849">
    <property type="term" value="F:3-deoxy-7-phosphoheptulonate synthase activity"/>
    <property type="evidence" value="ECO:0007669"/>
    <property type="project" value="UniProtKB-EC"/>
</dbReference>
<dbReference type="InterPro" id="IPR006219">
    <property type="entry name" value="DAHP_synth_1"/>
</dbReference>
<keyword evidence="4 8" id="KW-0028">Amino-acid biosynthesis</keyword>
<evidence type="ECO:0000256" key="4">
    <source>
        <dbReference type="ARBA" id="ARBA00022605"/>
    </source>
</evidence>
<evidence type="ECO:0000259" key="9">
    <source>
        <dbReference type="Pfam" id="PF00793"/>
    </source>
</evidence>
<dbReference type="RefSeq" id="WP_132251261.1">
    <property type="nucleotide sequence ID" value="NZ_SMAL01000003.1"/>
</dbReference>
<accession>A0A4R3MRU2</accession>
<keyword evidence="5 8" id="KW-0808">Transferase</keyword>
<evidence type="ECO:0000313" key="11">
    <source>
        <dbReference type="Proteomes" id="UP000294902"/>
    </source>
</evidence>
<comment type="similarity">
    <text evidence="3 8">Belongs to the class-I DAHP synthase family.</text>
</comment>
<dbReference type="PIRSF" id="PIRSF001361">
    <property type="entry name" value="DAHP_synthase"/>
    <property type="match status" value="1"/>
</dbReference>
<name>A0A4R3MRU2_9FIRM</name>
<dbReference type="GO" id="GO:0009423">
    <property type="term" value="P:chorismate biosynthetic process"/>
    <property type="evidence" value="ECO:0007669"/>
    <property type="project" value="UniProtKB-UniPathway"/>
</dbReference>
<evidence type="ECO:0000256" key="3">
    <source>
        <dbReference type="ARBA" id="ARBA00007985"/>
    </source>
</evidence>
<protein>
    <recommendedName>
        <fullName evidence="8">Phospho-2-dehydro-3-deoxyheptonate aldolase</fullName>
        <ecNumber evidence="8">2.5.1.54</ecNumber>
    </recommendedName>
</protein>